<dbReference type="SUPFAM" id="SSF52833">
    <property type="entry name" value="Thioredoxin-like"/>
    <property type="match status" value="1"/>
</dbReference>
<feature type="transmembrane region" description="Helical" evidence="8">
    <location>
        <begin position="325"/>
        <end position="354"/>
    </location>
</feature>
<keyword evidence="4" id="KW-0201">Cytochrome c-type biogenesis</keyword>
<evidence type="ECO:0000256" key="8">
    <source>
        <dbReference type="SAM" id="Phobius"/>
    </source>
</evidence>
<dbReference type="InterPro" id="IPR035671">
    <property type="entry name" value="DsbD_gamma"/>
</dbReference>
<reference evidence="10 11" key="1">
    <citation type="journal article" date="2019" name="Int. J. Syst. Evol. Microbiol.">
        <title>The Global Catalogue of Microorganisms (GCM) 10K type strain sequencing project: providing services to taxonomists for standard genome sequencing and annotation.</title>
        <authorList>
            <consortium name="The Broad Institute Genomics Platform"/>
            <consortium name="The Broad Institute Genome Sequencing Center for Infectious Disease"/>
            <person name="Wu L."/>
            <person name="Ma J."/>
        </authorList>
    </citation>
    <scope>NUCLEOTIDE SEQUENCE [LARGE SCALE GENOMIC DNA]</scope>
    <source>
        <strain evidence="10 11">JCM 13476</strain>
    </source>
</reference>
<evidence type="ECO:0000256" key="4">
    <source>
        <dbReference type="ARBA" id="ARBA00022748"/>
    </source>
</evidence>
<feature type="transmembrane region" description="Helical" evidence="8">
    <location>
        <begin position="360"/>
        <end position="382"/>
    </location>
</feature>
<dbReference type="SUPFAM" id="SSF74863">
    <property type="entry name" value="Thiol:disulfide interchange protein DsbD, N-terminal domain (DsbD-alpha)"/>
    <property type="match status" value="1"/>
</dbReference>
<feature type="domain" description="Thioredoxin" evidence="9">
    <location>
        <begin position="477"/>
        <end position="620"/>
    </location>
</feature>
<keyword evidence="7" id="KW-0676">Redox-active center</keyword>
<dbReference type="InterPro" id="IPR013766">
    <property type="entry name" value="Thioredoxin_domain"/>
</dbReference>
<feature type="transmembrane region" description="Helical" evidence="8">
    <location>
        <begin position="394"/>
        <end position="415"/>
    </location>
</feature>
<keyword evidence="11" id="KW-1185">Reference proteome</keyword>
<dbReference type="CDD" id="cd02953">
    <property type="entry name" value="DsbDgamma"/>
    <property type="match status" value="1"/>
</dbReference>
<dbReference type="EMBL" id="BAAAEJ010000003">
    <property type="protein sequence ID" value="GAA0386323.1"/>
    <property type="molecule type" value="Genomic_DNA"/>
</dbReference>
<dbReference type="Pfam" id="PF11412">
    <property type="entry name" value="DsbD_N"/>
    <property type="match status" value="1"/>
</dbReference>
<evidence type="ECO:0000256" key="6">
    <source>
        <dbReference type="ARBA" id="ARBA00023136"/>
    </source>
</evidence>
<gene>
    <name evidence="10" type="primary">dsbD</name>
    <name evidence="10" type="ORF">GCM10009093_11480</name>
</gene>
<organism evidence="10 11">
    <name type="scientific">Brevundimonas terrae</name>
    <dbReference type="NCBI Taxonomy" id="363631"/>
    <lineage>
        <taxon>Bacteria</taxon>
        <taxon>Pseudomonadati</taxon>
        <taxon>Pseudomonadota</taxon>
        <taxon>Alphaproteobacteria</taxon>
        <taxon>Caulobacterales</taxon>
        <taxon>Caulobacteraceae</taxon>
        <taxon>Brevundimonas</taxon>
    </lineage>
</organism>
<keyword evidence="6 8" id="KW-0472">Membrane</keyword>
<dbReference type="PROSITE" id="PS00194">
    <property type="entry name" value="THIOREDOXIN_1"/>
    <property type="match status" value="1"/>
</dbReference>
<dbReference type="Gene3D" id="2.60.40.1250">
    <property type="entry name" value="Thiol:disulfide interchange protein DsbD, N-terminal domain"/>
    <property type="match status" value="1"/>
</dbReference>
<evidence type="ECO:0000313" key="11">
    <source>
        <dbReference type="Proteomes" id="UP001500791"/>
    </source>
</evidence>
<evidence type="ECO:0000256" key="5">
    <source>
        <dbReference type="ARBA" id="ARBA00022989"/>
    </source>
</evidence>
<sequence>MVTIAIMPLSSHAAQFLTADEAFVLRAERQADGSLRLRWTIADGHYLYRDHTKVKTDGQVLAATLSSGMEKDDPGFGLVSVWFDRGEAVIGSQALTRAGNPARVQVTYQGCQDGSVCFPPTTQDVEVPSVPVVSREPAKTPEPVPQPAPMPQPAPVIDEQAAPAEVVEPQTASVALDAPVAAEQARPEVMPETMIERLERQGGQIWILAAFFGFGLLLAFTPCVFPMYPILAGVIGQGTSGTRRGFFLSVAYVLGLATAFAALGVAAAWSGQNLQMALQSPWAIGIFATVFLVLAASMLGGFDLSLPRWWMDRFNGPARTGKRSLFSAGGMGFASALIVGPCVTAPLAGALLYITQTGDVVLGASALFALGLGKGVPLVLFGTAGARFLPRAGVWMNHVKAAFGFIFLIMAWWLLSRILPVEAVMVSGALIAFAVAAALVRLGKGGHAALSVPCRALAMAAGLWGALLVAGVALGANDPWRPLSALSAGSSNGTTETDPYPVAAIVEDGASLKAALQRASARGVPAVVYFTADWCVTCRAVERDVLPASEVVQALGRADLIKVDVTSNTDEVRGLMTEYGVVGPPTMVFVGAEGSERTAGRLVGKITREAMLQGIEMAGEAPR</sequence>
<evidence type="ECO:0000256" key="2">
    <source>
        <dbReference type="ARBA" id="ARBA00022475"/>
    </source>
</evidence>
<feature type="transmembrane region" description="Helical" evidence="8">
    <location>
        <begin position="454"/>
        <end position="476"/>
    </location>
</feature>
<keyword evidence="5 8" id="KW-1133">Transmembrane helix</keyword>
<feature type="transmembrane region" description="Helical" evidence="8">
    <location>
        <begin position="421"/>
        <end position="442"/>
    </location>
</feature>
<dbReference type="PANTHER" id="PTHR32234">
    <property type="entry name" value="THIOL:DISULFIDE INTERCHANGE PROTEIN DSBD"/>
    <property type="match status" value="1"/>
</dbReference>
<dbReference type="InterPro" id="IPR017937">
    <property type="entry name" value="Thioredoxin_CS"/>
</dbReference>
<dbReference type="Gene3D" id="3.40.30.10">
    <property type="entry name" value="Glutaredoxin"/>
    <property type="match status" value="1"/>
</dbReference>
<evidence type="ECO:0000259" key="9">
    <source>
        <dbReference type="PROSITE" id="PS51352"/>
    </source>
</evidence>
<dbReference type="PANTHER" id="PTHR32234:SF0">
    <property type="entry name" value="THIOL:DISULFIDE INTERCHANGE PROTEIN DSBD"/>
    <property type="match status" value="1"/>
</dbReference>
<dbReference type="InterPro" id="IPR036249">
    <property type="entry name" value="Thioredoxin-like_sf"/>
</dbReference>
<feature type="transmembrane region" description="Helical" evidence="8">
    <location>
        <begin position="246"/>
        <end position="270"/>
    </location>
</feature>
<comment type="caution">
    <text evidence="10">The sequence shown here is derived from an EMBL/GenBank/DDBJ whole genome shotgun (WGS) entry which is preliminary data.</text>
</comment>
<feature type="transmembrane region" description="Helical" evidence="8">
    <location>
        <begin position="282"/>
        <end position="304"/>
    </location>
</feature>
<keyword evidence="3 8" id="KW-0812">Transmembrane</keyword>
<evidence type="ECO:0000256" key="1">
    <source>
        <dbReference type="ARBA" id="ARBA00004651"/>
    </source>
</evidence>
<keyword evidence="2" id="KW-1003">Cell membrane</keyword>
<evidence type="ECO:0000313" key="10">
    <source>
        <dbReference type="EMBL" id="GAA0386323.1"/>
    </source>
</evidence>
<accession>A0ABN0Y7S2</accession>
<dbReference type="Proteomes" id="UP001500791">
    <property type="component" value="Unassembled WGS sequence"/>
</dbReference>
<dbReference type="PROSITE" id="PS51352">
    <property type="entry name" value="THIOREDOXIN_2"/>
    <property type="match status" value="1"/>
</dbReference>
<evidence type="ECO:0000256" key="7">
    <source>
        <dbReference type="ARBA" id="ARBA00023284"/>
    </source>
</evidence>
<dbReference type="Pfam" id="PF13899">
    <property type="entry name" value="Thioredoxin_7"/>
    <property type="match status" value="1"/>
</dbReference>
<dbReference type="Pfam" id="PF02683">
    <property type="entry name" value="DsbD_TM"/>
    <property type="match status" value="1"/>
</dbReference>
<dbReference type="InterPro" id="IPR028250">
    <property type="entry name" value="DsbDN"/>
</dbReference>
<dbReference type="InterPro" id="IPR036929">
    <property type="entry name" value="DsbDN_sf"/>
</dbReference>
<evidence type="ECO:0000256" key="3">
    <source>
        <dbReference type="ARBA" id="ARBA00022692"/>
    </source>
</evidence>
<dbReference type="NCBIfam" id="NF001419">
    <property type="entry name" value="PRK00293.1"/>
    <property type="match status" value="1"/>
</dbReference>
<dbReference type="InterPro" id="IPR003834">
    <property type="entry name" value="Cyt_c_assmbl_TM_dom"/>
</dbReference>
<protein>
    <submittedName>
        <fullName evidence="10">Protein-disulfide reductase DsbD</fullName>
    </submittedName>
</protein>
<name>A0ABN0Y7S2_9CAUL</name>
<comment type="subcellular location">
    <subcellularLocation>
        <location evidence="1">Cell membrane</location>
        <topology evidence="1">Multi-pass membrane protein</topology>
    </subcellularLocation>
</comment>
<feature type="transmembrane region" description="Helical" evidence="8">
    <location>
        <begin position="205"/>
        <end position="225"/>
    </location>
</feature>
<proteinExistence type="predicted"/>